<dbReference type="InterPro" id="IPR036020">
    <property type="entry name" value="WW_dom_sf"/>
</dbReference>
<feature type="domain" description="WW" evidence="2">
    <location>
        <begin position="94"/>
        <end position="128"/>
    </location>
</feature>
<dbReference type="CDD" id="cd00201">
    <property type="entry name" value="WW"/>
    <property type="match status" value="1"/>
</dbReference>
<dbReference type="Pfam" id="PF00612">
    <property type="entry name" value="IQ"/>
    <property type="match status" value="1"/>
</dbReference>
<gene>
    <name evidence="3" type="ORF">Plil01_001730800</name>
</gene>
<dbReference type="OrthoDB" id="429067at2759"/>
<comment type="caution">
    <text evidence="3">The sequence shown here is derived from an EMBL/GenBank/DDBJ whole genome shotgun (WGS) entry which is preliminary data.</text>
</comment>
<feature type="domain" description="WW" evidence="2">
    <location>
        <begin position="210"/>
        <end position="244"/>
    </location>
</feature>
<proteinExistence type="predicted"/>
<dbReference type="PROSITE" id="PS50020">
    <property type="entry name" value="WW_DOMAIN_2"/>
    <property type="match status" value="3"/>
</dbReference>
<dbReference type="InterPro" id="IPR000048">
    <property type="entry name" value="IQ_motif_EF-hand-BS"/>
</dbReference>
<reference evidence="3" key="1">
    <citation type="submission" date="2023-04" db="EMBL/GenBank/DDBJ databases">
        <title>Phytophthora lilii NBRC 32176.</title>
        <authorList>
            <person name="Ichikawa N."/>
            <person name="Sato H."/>
            <person name="Tonouchi N."/>
        </authorList>
    </citation>
    <scope>NUCLEOTIDE SEQUENCE</scope>
    <source>
        <strain evidence="3">NBRC 32176</strain>
    </source>
</reference>
<dbReference type="InterPro" id="IPR001202">
    <property type="entry name" value="WW_dom"/>
</dbReference>
<dbReference type="EMBL" id="BSXW01012417">
    <property type="protein sequence ID" value="GMF64516.1"/>
    <property type="molecule type" value="Genomic_DNA"/>
</dbReference>
<dbReference type="PROSITE" id="PS50096">
    <property type="entry name" value="IQ"/>
    <property type="match status" value="1"/>
</dbReference>
<dbReference type="Pfam" id="PF00397">
    <property type="entry name" value="WW"/>
    <property type="match status" value="1"/>
</dbReference>
<dbReference type="PROSITE" id="PS01159">
    <property type="entry name" value="WW_DOMAIN_1"/>
    <property type="match status" value="2"/>
</dbReference>
<organism evidence="3 4">
    <name type="scientific">Phytophthora lilii</name>
    <dbReference type="NCBI Taxonomy" id="2077276"/>
    <lineage>
        <taxon>Eukaryota</taxon>
        <taxon>Sar</taxon>
        <taxon>Stramenopiles</taxon>
        <taxon>Oomycota</taxon>
        <taxon>Peronosporomycetes</taxon>
        <taxon>Peronosporales</taxon>
        <taxon>Peronosporaceae</taxon>
        <taxon>Phytophthora</taxon>
    </lineage>
</organism>
<protein>
    <submittedName>
        <fullName evidence="3">Unnamed protein product</fullName>
    </submittedName>
</protein>
<dbReference type="SUPFAM" id="SSF51045">
    <property type="entry name" value="WW domain"/>
    <property type="match status" value="2"/>
</dbReference>
<keyword evidence="4" id="KW-1185">Reference proteome</keyword>
<dbReference type="AlphaFoldDB" id="A0A9W7DC25"/>
<feature type="domain" description="WW" evidence="2">
    <location>
        <begin position="22"/>
        <end position="55"/>
    </location>
</feature>
<dbReference type="Gene3D" id="2.20.70.10">
    <property type="match status" value="2"/>
</dbReference>
<feature type="region of interest" description="Disordered" evidence="1">
    <location>
        <begin position="1"/>
        <end position="26"/>
    </location>
</feature>
<dbReference type="SMART" id="SM00456">
    <property type="entry name" value="WW"/>
    <property type="match status" value="3"/>
</dbReference>
<evidence type="ECO:0000313" key="3">
    <source>
        <dbReference type="EMBL" id="GMF64516.1"/>
    </source>
</evidence>
<accession>A0A9W7DC25</accession>
<evidence type="ECO:0000313" key="4">
    <source>
        <dbReference type="Proteomes" id="UP001165083"/>
    </source>
</evidence>
<feature type="region of interest" description="Disordered" evidence="1">
    <location>
        <begin position="51"/>
        <end position="71"/>
    </location>
</feature>
<evidence type="ECO:0000256" key="1">
    <source>
        <dbReference type="SAM" id="MobiDB-lite"/>
    </source>
</evidence>
<evidence type="ECO:0000259" key="2">
    <source>
        <dbReference type="PROSITE" id="PS50020"/>
    </source>
</evidence>
<dbReference type="Proteomes" id="UP001165083">
    <property type="component" value="Unassembled WGS sequence"/>
</dbReference>
<sequence length="643" mass="73439">MEKDHDQAQSASWGEYNSPRLPDPESQWAECISDNGEVYYHNVVTGETSWTKPGAELEHHESSEWAGEGTEGHMIDEGNAVSWEGLETPGEAEAGEATQWLELYDPVQQMTYYFSPQSGEVRWEPPSEDLNAIRHCDSDAVLSTVVSLQSAARSQQARTRVASIRQQKTIEHQLEDNHTDDVKFAAEGIGEEDAVNEVGVDHTDEQETSHNLDSQWIEVYDPVAQQQYYYSPRTNETRWNTPEILTTPSDDRKVAAAISIQSLSRGLRARKEVNELRTHTPHHGNQQELDREAMHRREMNHQELLQLKGGDRFWGVDVYEHEMMQQCLEEELSARTKSLNTQIAATRPPQPDAFVLNIQPLEYPEYEYFEEEVDQEQLQRDAQDEFNARLAMSHEEAQQCQNGDSFWGIQAEVARQNNSNIAMAQEEAASRRFADSVIELALSATWEAEVQQSATKELAARGGQEQRMQDRYLRWFYRQCVSVDELLDYRWPTKQQQERLEEVSSQSKRRRQNVTRPFQDVVESATPFPLDDLIVRERLEHGDLRYGLRSVVTVHHQSVHGTNGTHYQITKASPECAFNEVTAAALLKTEMLAYSSDPQTEDRCSDLQDDRAAVNNLDGELIPGSSVNYRCSDVSTCWQVIEA</sequence>
<name>A0A9W7DC25_9STRA</name>